<keyword evidence="1" id="KW-0418">Kinase</keyword>
<keyword evidence="1" id="KW-0723">Serine/threonine-protein kinase</keyword>
<sequence>MTLLQFRPVDGRLDEILSMLMHSREVASHPSLSYAIRLVSEEIIVNILNYAYPQQAEGYLTLCLWDEDGEITLEFIDGGIPFNPLDKADPDISLPLEQREIGGLGIFLVREMMDDVAYTYVNKENRLTIKKKYLQPTDEPVS</sequence>
<dbReference type="PANTHER" id="PTHR35526:SF6">
    <property type="entry name" value="SLR1861 PROTEIN"/>
    <property type="match status" value="1"/>
</dbReference>
<evidence type="ECO:0000259" key="2">
    <source>
        <dbReference type="Pfam" id="PF13581"/>
    </source>
</evidence>
<dbReference type="EMBL" id="AGXN01000021">
    <property type="protein sequence ID" value="EIY92648.1"/>
    <property type="molecule type" value="Genomic_DNA"/>
</dbReference>
<dbReference type="RefSeq" id="WP_005788717.1">
    <property type="nucleotide sequence ID" value="NZ_JH724217.1"/>
</dbReference>
<feature type="domain" description="Histidine kinase/HSP90-like ATPase" evidence="2">
    <location>
        <begin position="24"/>
        <end position="131"/>
    </location>
</feature>
<dbReference type="SMR" id="A0A0E2AXZ6"/>
<evidence type="ECO:0000313" key="3">
    <source>
        <dbReference type="EMBL" id="EIY92648.1"/>
    </source>
</evidence>
<evidence type="ECO:0000313" key="4">
    <source>
        <dbReference type="Proteomes" id="UP000003879"/>
    </source>
</evidence>
<dbReference type="Gene3D" id="3.30.565.10">
    <property type="entry name" value="Histidine kinase-like ATPase, C-terminal domain"/>
    <property type="match status" value="1"/>
</dbReference>
<organism evidence="3 4">
    <name type="scientific">Bacteroides fragilis CL07T12C05</name>
    <dbReference type="NCBI Taxonomy" id="997883"/>
    <lineage>
        <taxon>Bacteria</taxon>
        <taxon>Pseudomonadati</taxon>
        <taxon>Bacteroidota</taxon>
        <taxon>Bacteroidia</taxon>
        <taxon>Bacteroidales</taxon>
        <taxon>Bacteroidaceae</taxon>
        <taxon>Bacteroides</taxon>
    </lineage>
</organism>
<dbReference type="SUPFAM" id="SSF55874">
    <property type="entry name" value="ATPase domain of HSP90 chaperone/DNA topoisomerase II/histidine kinase"/>
    <property type="match status" value="1"/>
</dbReference>
<gene>
    <name evidence="3" type="ORF">HMPREF1056_03605</name>
</gene>
<reference evidence="3 4" key="1">
    <citation type="submission" date="2012-02" db="EMBL/GenBank/DDBJ databases">
        <title>The Genome Sequence of Bacteroides fragilis CL07T12C05.</title>
        <authorList>
            <consortium name="The Broad Institute Genome Sequencing Platform"/>
            <person name="Earl A."/>
            <person name="Ward D."/>
            <person name="Feldgarden M."/>
            <person name="Gevers D."/>
            <person name="Zitomersky N.L."/>
            <person name="Coyne M.J."/>
            <person name="Comstock L.E."/>
            <person name="Young S.K."/>
            <person name="Zeng Q."/>
            <person name="Gargeya S."/>
            <person name="Fitzgerald M."/>
            <person name="Haas B."/>
            <person name="Abouelleil A."/>
            <person name="Alvarado L."/>
            <person name="Arachchi H.M."/>
            <person name="Berlin A."/>
            <person name="Chapman S.B."/>
            <person name="Gearin G."/>
            <person name="Goldberg J."/>
            <person name="Griggs A."/>
            <person name="Gujja S."/>
            <person name="Hansen M."/>
            <person name="Heiman D."/>
            <person name="Howarth C."/>
            <person name="Larimer J."/>
            <person name="Lui A."/>
            <person name="MacDonald P.J.P."/>
            <person name="McCowen C."/>
            <person name="Montmayeur A."/>
            <person name="Murphy C."/>
            <person name="Neiman D."/>
            <person name="Pearson M."/>
            <person name="Priest M."/>
            <person name="Roberts A."/>
            <person name="Saif S."/>
            <person name="Shea T."/>
            <person name="Sisk P."/>
            <person name="Stolte C."/>
            <person name="Sykes S."/>
            <person name="Wortman J."/>
            <person name="Nusbaum C."/>
            <person name="Birren B."/>
        </authorList>
    </citation>
    <scope>NUCLEOTIDE SEQUENCE [LARGE SCALE GENOMIC DNA]</scope>
    <source>
        <strain evidence="3 4">CL07T12C05</strain>
    </source>
</reference>
<dbReference type="GeneID" id="60368160"/>
<dbReference type="GO" id="GO:0004674">
    <property type="term" value="F:protein serine/threonine kinase activity"/>
    <property type="evidence" value="ECO:0007669"/>
    <property type="project" value="UniProtKB-KW"/>
</dbReference>
<dbReference type="InterPro" id="IPR003594">
    <property type="entry name" value="HATPase_dom"/>
</dbReference>
<dbReference type="HOGENOM" id="CLU_090336_24_2_10"/>
<dbReference type="PANTHER" id="PTHR35526">
    <property type="entry name" value="ANTI-SIGMA-F FACTOR RSBW-RELATED"/>
    <property type="match status" value="1"/>
</dbReference>
<dbReference type="InterPro" id="IPR036890">
    <property type="entry name" value="HATPase_C_sf"/>
</dbReference>
<dbReference type="InterPro" id="IPR050267">
    <property type="entry name" value="Anti-sigma-factor_SerPK"/>
</dbReference>
<dbReference type="CDD" id="cd16936">
    <property type="entry name" value="HATPase_RsbW-like"/>
    <property type="match status" value="1"/>
</dbReference>
<comment type="caution">
    <text evidence="3">The sequence shown here is derived from an EMBL/GenBank/DDBJ whole genome shotgun (WGS) entry which is preliminary data.</text>
</comment>
<dbReference type="Proteomes" id="UP000003879">
    <property type="component" value="Unassembled WGS sequence"/>
</dbReference>
<protein>
    <recommendedName>
        <fullName evidence="2">Histidine kinase/HSP90-like ATPase domain-containing protein</fullName>
    </recommendedName>
</protein>
<name>A0A0E2AXZ6_BACFG</name>
<dbReference type="Pfam" id="PF13581">
    <property type="entry name" value="HATPase_c_2"/>
    <property type="match status" value="1"/>
</dbReference>
<proteinExistence type="predicted"/>
<dbReference type="PATRIC" id="fig|997883.3.peg.3806"/>
<accession>A0A0E2AXZ6</accession>
<evidence type="ECO:0000256" key="1">
    <source>
        <dbReference type="ARBA" id="ARBA00022527"/>
    </source>
</evidence>
<keyword evidence="1" id="KW-0808">Transferase</keyword>
<dbReference type="AlphaFoldDB" id="A0A0E2AXZ6"/>